<sequence length="319" mass="35660">MYHLLCPKKHYTKTCVIIANDYANRTSNVAIFTTGRRYILIMAGAVLKAKHSLLGKDMLPVILNMTDQTLDVENFARLKKEHSLERVLHSKIFQVLGINENLDQMRRLVHFSIIHANLAGAPVRQTLVEPIASTSSSSMEKSVSDLASEKSQLKVDDALREVRVLASRPKLTQPHVLIAALENLVDVATKVGHKDSDFFSKALLACRRYDDEGDVCGLCMKLIGSAEDKKVASAVNEWAKWKKYNSHKDNSKFQNANINQPVPGMAPGFTWPFGSQGFPMSFPGYGMPQNGYPMYGNGFYGGPMFQGRQRFRKSYNANN</sequence>
<reference evidence="1 2" key="1">
    <citation type="submission" date="2022-12" db="EMBL/GenBank/DDBJ databases">
        <title>Chromosome-level genome of Tegillarca granosa.</title>
        <authorList>
            <person name="Kim J."/>
        </authorList>
    </citation>
    <scope>NUCLEOTIDE SEQUENCE [LARGE SCALE GENOMIC DNA]</scope>
    <source>
        <strain evidence="1">Teg-2019</strain>
        <tissue evidence="1">Adductor muscle</tissue>
    </source>
</reference>
<keyword evidence="2" id="KW-1185">Reference proteome</keyword>
<dbReference type="Proteomes" id="UP001217089">
    <property type="component" value="Unassembled WGS sequence"/>
</dbReference>
<name>A0ABQ9EGF7_TEGGR</name>
<evidence type="ECO:0000313" key="2">
    <source>
        <dbReference type="Proteomes" id="UP001217089"/>
    </source>
</evidence>
<feature type="non-terminal residue" evidence="1">
    <location>
        <position position="319"/>
    </location>
</feature>
<gene>
    <name evidence="1" type="ORF">KUTeg_019001</name>
</gene>
<protein>
    <submittedName>
        <fullName evidence="1">Uncharacterized protein</fullName>
    </submittedName>
</protein>
<dbReference type="EMBL" id="JARBDR010000917">
    <property type="protein sequence ID" value="KAJ8302605.1"/>
    <property type="molecule type" value="Genomic_DNA"/>
</dbReference>
<evidence type="ECO:0000313" key="1">
    <source>
        <dbReference type="EMBL" id="KAJ8302605.1"/>
    </source>
</evidence>
<accession>A0ABQ9EGF7</accession>
<organism evidence="1 2">
    <name type="scientific">Tegillarca granosa</name>
    <name type="common">Malaysian cockle</name>
    <name type="synonym">Anadara granosa</name>
    <dbReference type="NCBI Taxonomy" id="220873"/>
    <lineage>
        <taxon>Eukaryota</taxon>
        <taxon>Metazoa</taxon>
        <taxon>Spiralia</taxon>
        <taxon>Lophotrochozoa</taxon>
        <taxon>Mollusca</taxon>
        <taxon>Bivalvia</taxon>
        <taxon>Autobranchia</taxon>
        <taxon>Pteriomorphia</taxon>
        <taxon>Arcoida</taxon>
        <taxon>Arcoidea</taxon>
        <taxon>Arcidae</taxon>
        <taxon>Tegillarca</taxon>
    </lineage>
</organism>
<proteinExistence type="predicted"/>
<comment type="caution">
    <text evidence="1">The sequence shown here is derived from an EMBL/GenBank/DDBJ whole genome shotgun (WGS) entry which is preliminary data.</text>
</comment>